<keyword evidence="5" id="KW-1185">Reference proteome</keyword>
<evidence type="ECO:0000313" key="5">
    <source>
        <dbReference type="Proteomes" id="UP000807309"/>
    </source>
</evidence>
<dbReference type="InterPro" id="IPR007055">
    <property type="entry name" value="BON_dom"/>
</dbReference>
<dbReference type="Pfam" id="PF00571">
    <property type="entry name" value="CBS"/>
    <property type="match status" value="2"/>
</dbReference>
<organism evidence="4 5">
    <name type="scientific">Nocardia abscessus</name>
    <dbReference type="NCBI Taxonomy" id="120957"/>
    <lineage>
        <taxon>Bacteria</taxon>
        <taxon>Bacillati</taxon>
        <taxon>Actinomycetota</taxon>
        <taxon>Actinomycetes</taxon>
        <taxon>Mycobacteriales</taxon>
        <taxon>Nocardiaceae</taxon>
        <taxon>Nocardia</taxon>
    </lineage>
</organism>
<dbReference type="EMBL" id="JADLRE010000011">
    <property type="protein sequence ID" value="MBF6226575.1"/>
    <property type="molecule type" value="Genomic_DNA"/>
</dbReference>
<dbReference type="Proteomes" id="UP000807309">
    <property type="component" value="Unassembled WGS sequence"/>
</dbReference>
<dbReference type="InterPro" id="IPR046342">
    <property type="entry name" value="CBS_dom_sf"/>
</dbReference>
<gene>
    <name evidence="4" type="ORF">IU470_15880</name>
</gene>
<keyword evidence="1 2" id="KW-0129">CBS domain</keyword>
<dbReference type="SMART" id="SM00116">
    <property type="entry name" value="CBS"/>
    <property type="match status" value="2"/>
</dbReference>
<dbReference type="PANTHER" id="PTHR43080">
    <property type="entry name" value="CBS DOMAIN-CONTAINING PROTEIN CBSX3, MITOCHONDRIAL"/>
    <property type="match status" value="1"/>
</dbReference>
<dbReference type="RefSeq" id="WP_195033688.1">
    <property type="nucleotide sequence ID" value="NZ_JADLRE010000011.1"/>
</dbReference>
<dbReference type="CDD" id="cd02205">
    <property type="entry name" value="CBS_pair_SF"/>
    <property type="match status" value="1"/>
</dbReference>
<dbReference type="SUPFAM" id="SSF54631">
    <property type="entry name" value="CBS-domain pair"/>
    <property type="match status" value="1"/>
</dbReference>
<proteinExistence type="predicted"/>
<dbReference type="Gene3D" id="3.10.580.10">
    <property type="entry name" value="CBS-domain"/>
    <property type="match status" value="1"/>
</dbReference>
<dbReference type="InterPro" id="IPR000644">
    <property type="entry name" value="CBS_dom"/>
</dbReference>
<dbReference type="Pfam" id="PF04972">
    <property type="entry name" value="BON"/>
    <property type="match status" value="1"/>
</dbReference>
<sequence length="201" mass="20880">MRVHEVMCRPVVTVYDDIPVRVAAVTLAQRGFAALPVLHRDQRLAGVLASGDILRAGQPDGGVTVAQVMSTPALAATTDQDLGEVIAMLLAHGVRSLPVLDDQGRVQGMFSRGDALRLMLRPDETIAADAQSLLDDYTGARRWHATAAAGTVTVSGDFADASERGIATALARTVAGVREVTLTTAPLAAADGAPAATASMR</sequence>
<comment type="caution">
    <text evidence="4">The sequence shown here is derived from an EMBL/GenBank/DDBJ whole genome shotgun (WGS) entry which is preliminary data.</text>
</comment>
<dbReference type="InterPro" id="IPR051257">
    <property type="entry name" value="Diverse_CBS-Domain"/>
</dbReference>
<reference evidence="4 5" key="1">
    <citation type="submission" date="2020-10" db="EMBL/GenBank/DDBJ databases">
        <title>Identification of Nocardia species via Next-generation sequencing and recognition of intraspecies genetic diversity.</title>
        <authorList>
            <person name="Li P."/>
            <person name="Li P."/>
            <person name="Lu B."/>
        </authorList>
    </citation>
    <scope>NUCLEOTIDE SEQUENCE [LARGE SCALE GENOMIC DNA]</scope>
    <source>
        <strain evidence="4 5">N-11</strain>
    </source>
</reference>
<evidence type="ECO:0000313" key="4">
    <source>
        <dbReference type="EMBL" id="MBF6226575.1"/>
    </source>
</evidence>
<evidence type="ECO:0000256" key="1">
    <source>
        <dbReference type="ARBA" id="ARBA00023122"/>
    </source>
</evidence>
<name>A0ABS0C884_9NOCA</name>
<evidence type="ECO:0000259" key="3">
    <source>
        <dbReference type="PROSITE" id="PS51371"/>
    </source>
</evidence>
<accession>A0ABS0C884</accession>
<feature type="domain" description="CBS" evidence="3">
    <location>
        <begin position="69"/>
        <end position="125"/>
    </location>
</feature>
<dbReference type="PROSITE" id="PS51371">
    <property type="entry name" value="CBS"/>
    <property type="match status" value="2"/>
</dbReference>
<dbReference type="PANTHER" id="PTHR43080:SF2">
    <property type="entry name" value="CBS DOMAIN-CONTAINING PROTEIN"/>
    <property type="match status" value="1"/>
</dbReference>
<feature type="domain" description="CBS" evidence="3">
    <location>
        <begin position="7"/>
        <end position="65"/>
    </location>
</feature>
<protein>
    <submittedName>
        <fullName evidence="4">CBS domain-containing protein</fullName>
    </submittedName>
</protein>
<evidence type="ECO:0000256" key="2">
    <source>
        <dbReference type="PROSITE-ProRule" id="PRU00703"/>
    </source>
</evidence>